<dbReference type="CDD" id="cd06261">
    <property type="entry name" value="TM_PBP2"/>
    <property type="match status" value="1"/>
</dbReference>
<evidence type="ECO:0000256" key="7">
    <source>
        <dbReference type="RuleBase" id="RU363032"/>
    </source>
</evidence>
<evidence type="ECO:0000256" key="5">
    <source>
        <dbReference type="ARBA" id="ARBA00022989"/>
    </source>
</evidence>
<feature type="transmembrane region" description="Helical" evidence="7">
    <location>
        <begin position="136"/>
        <end position="158"/>
    </location>
</feature>
<reference evidence="10" key="1">
    <citation type="journal article" date="2019" name="Int. J. Syst. Evol. Microbiol.">
        <title>The Global Catalogue of Microorganisms (GCM) 10K type strain sequencing project: providing services to taxonomists for standard genome sequencing and annotation.</title>
        <authorList>
            <consortium name="The Broad Institute Genomics Platform"/>
            <consortium name="The Broad Institute Genome Sequencing Center for Infectious Disease"/>
            <person name="Wu L."/>
            <person name="Ma J."/>
        </authorList>
    </citation>
    <scope>NUCLEOTIDE SEQUENCE [LARGE SCALE GENOMIC DNA]</scope>
    <source>
        <strain evidence="10">JCM 31486</strain>
    </source>
</reference>
<proteinExistence type="inferred from homology"/>
<dbReference type="InterPro" id="IPR000515">
    <property type="entry name" value="MetI-like"/>
</dbReference>
<feature type="non-terminal residue" evidence="9">
    <location>
        <position position="190"/>
    </location>
</feature>
<comment type="caution">
    <text evidence="9">The sequence shown here is derived from an EMBL/GenBank/DDBJ whole genome shotgun (WGS) entry which is preliminary data.</text>
</comment>
<evidence type="ECO:0000256" key="2">
    <source>
        <dbReference type="ARBA" id="ARBA00022448"/>
    </source>
</evidence>
<feature type="transmembrane region" description="Helical" evidence="7">
    <location>
        <begin position="72"/>
        <end position="93"/>
    </location>
</feature>
<evidence type="ECO:0000313" key="9">
    <source>
        <dbReference type="EMBL" id="MFD1047684.1"/>
    </source>
</evidence>
<evidence type="ECO:0000256" key="3">
    <source>
        <dbReference type="ARBA" id="ARBA00022475"/>
    </source>
</evidence>
<sequence>MKRLRTVAYHTFVGGISILWLVPIGLVLILSIRSFDDVAANGVGSLPGSFTLGNFAEAWNAGGEAQAMLNSVIVTVPTVIITLLLGAMAAFALSRFDIPFRRTILLLMLGGNLLPPQILLVPVSRLSEVLGIYDSLFALIVVQIGFGLGFYTFVLHGFMRAIPGEIQQAAVIDGAGTMQVFFRIILPLTR</sequence>
<evidence type="ECO:0000256" key="4">
    <source>
        <dbReference type="ARBA" id="ARBA00022692"/>
    </source>
</evidence>
<dbReference type="SUPFAM" id="SSF161098">
    <property type="entry name" value="MetI-like"/>
    <property type="match status" value="1"/>
</dbReference>
<dbReference type="InterPro" id="IPR035906">
    <property type="entry name" value="MetI-like_sf"/>
</dbReference>
<keyword evidence="10" id="KW-1185">Reference proteome</keyword>
<evidence type="ECO:0000256" key="6">
    <source>
        <dbReference type="ARBA" id="ARBA00023136"/>
    </source>
</evidence>
<gene>
    <name evidence="9" type="ORF">ACFQ1S_20170</name>
</gene>
<evidence type="ECO:0000259" key="8">
    <source>
        <dbReference type="PROSITE" id="PS50928"/>
    </source>
</evidence>
<feature type="transmembrane region" description="Helical" evidence="7">
    <location>
        <begin position="12"/>
        <end position="32"/>
    </location>
</feature>
<evidence type="ECO:0000313" key="10">
    <source>
        <dbReference type="Proteomes" id="UP001597045"/>
    </source>
</evidence>
<name>A0ABW3MDI7_9PSEU</name>
<dbReference type="EMBL" id="JBHTIS010001198">
    <property type="protein sequence ID" value="MFD1047684.1"/>
    <property type="molecule type" value="Genomic_DNA"/>
</dbReference>
<comment type="similarity">
    <text evidence="7">Belongs to the binding-protein-dependent transport system permease family.</text>
</comment>
<keyword evidence="6 7" id="KW-0472">Membrane</keyword>
<protein>
    <submittedName>
        <fullName evidence="9">Carbohydrate ABC transporter permease</fullName>
    </submittedName>
</protein>
<dbReference type="Proteomes" id="UP001597045">
    <property type="component" value="Unassembled WGS sequence"/>
</dbReference>
<keyword evidence="5 7" id="KW-1133">Transmembrane helix</keyword>
<dbReference type="PROSITE" id="PS50928">
    <property type="entry name" value="ABC_TM1"/>
    <property type="match status" value="1"/>
</dbReference>
<organism evidence="9 10">
    <name type="scientific">Kibdelosporangium lantanae</name>
    <dbReference type="NCBI Taxonomy" id="1497396"/>
    <lineage>
        <taxon>Bacteria</taxon>
        <taxon>Bacillati</taxon>
        <taxon>Actinomycetota</taxon>
        <taxon>Actinomycetes</taxon>
        <taxon>Pseudonocardiales</taxon>
        <taxon>Pseudonocardiaceae</taxon>
        <taxon>Kibdelosporangium</taxon>
    </lineage>
</organism>
<keyword evidence="4 7" id="KW-0812">Transmembrane</keyword>
<comment type="subcellular location">
    <subcellularLocation>
        <location evidence="1 7">Cell membrane</location>
        <topology evidence="1 7">Multi-pass membrane protein</topology>
    </subcellularLocation>
</comment>
<keyword evidence="3" id="KW-1003">Cell membrane</keyword>
<dbReference type="Pfam" id="PF00528">
    <property type="entry name" value="BPD_transp_1"/>
    <property type="match status" value="1"/>
</dbReference>
<keyword evidence="2 7" id="KW-0813">Transport</keyword>
<feature type="transmembrane region" description="Helical" evidence="7">
    <location>
        <begin position="105"/>
        <end position="124"/>
    </location>
</feature>
<feature type="domain" description="ABC transmembrane type-1" evidence="8">
    <location>
        <begin position="68"/>
        <end position="190"/>
    </location>
</feature>
<accession>A0ABW3MDI7</accession>
<evidence type="ECO:0000256" key="1">
    <source>
        <dbReference type="ARBA" id="ARBA00004651"/>
    </source>
</evidence>
<dbReference type="PANTHER" id="PTHR43744">
    <property type="entry name" value="ABC TRANSPORTER PERMEASE PROTEIN MG189-RELATED-RELATED"/>
    <property type="match status" value="1"/>
</dbReference>
<dbReference type="Gene3D" id="1.10.3720.10">
    <property type="entry name" value="MetI-like"/>
    <property type="match status" value="1"/>
</dbReference>